<reference evidence="2 3" key="1">
    <citation type="submission" date="2019-12" db="EMBL/GenBank/DDBJ databases">
        <title>Whole genome shotgun sequence of Streptomyces hygroscopicus subsp. glebosus NBRC 13786.</title>
        <authorList>
            <person name="Ichikawa N."/>
            <person name="Kimura A."/>
            <person name="Kitahashi Y."/>
            <person name="Komaki H."/>
            <person name="Tamura T."/>
        </authorList>
    </citation>
    <scope>NUCLEOTIDE SEQUENCE [LARGE SCALE GENOMIC DNA]</scope>
    <source>
        <strain evidence="2 3">NBRC 13786</strain>
    </source>
</reference>
<dbReference type="Proteomes" id="UP000430079">
    <property type="component" value="Unassembled WGS sequence"/>
</dbReference>
<dbReference type="EMBL" id="BLIO01000001">
    <property type="protein sequence ID" value="GFE18212.1"/>
    <property type="molecule type" value="Genomic_DNA"/>
</dbReference>
<accession>A0A640T590</accession>
<evidence type="ECO:0000256" key="1">
    <source>
        <dbReference type="SAM" id="MobiDB-lite"/>
    </source>
</evidence>
<sequence length="105" mass="11067">MRGLLAPGALGARHQQIVVRDRAIGLAEVGVFARSRHHAWLLRRSGVGRGGSGRRLRLPGMSACVLRLSLARDLAGVGHAYPSPIGSAPSNRSCDALDRGAPTPR</sequence>
<evidence type="ECO:0000313" key="3">
    <source>
        <dbReference type="Proteomes" id="UP000430079"/>
    </source>
</evidence>
<keyword evidence="3" id="KW-1185">Reference proteome</keyword>
<dbReference type="AlphaFoldDB" id="A0A640T590"/>
<proteinExistence type="predicted"/>
<name>A0A640T590_9ACTN</name>
<comment type="caution">
    <text evidence="2">The sequence shown here is derived from an EMBL/GenBank/DDBJ whole genome shotgun (WGS) entry which is preliminary data.</text>
</comment>
<gene>
    <name evidence="2" type="ORF">Sgleb_62590</name>
</gene>
<evidence type="ECO:0000313" key="2">
    <source>
        <dbReference type="EMBL" id="GFE18212.1"/>
    </source>
</evidence>
<protein>
    <submittedName>
        <fullName evidence="2">Uncharacterized protein</fullName>
    </submittedName>
</protein>
<organism evidence="2 3">
    <name type="scientific">Streptomyces glebosus</name>
    <dbReference type="NCBI Taxonomy" id="249580"/>
    <lineage>
        <taxon>Bacteria</taxon>
        <taxon>Bacillati</taxon>
        <taxon>Actinomycetota</taxon>
        <taxon>Actinomycetes</taxon>
        <taxon>Kitasatosporales</taxon>
        <taxon>Streptomycetaceae</taxon>
        <taxon>Streptomyces</taxon>
    </lineage>
</organism>
<feature type="region of interest" description="Disordered" evidence="1">
    <location>
        <begin position="81"/>
        <end position="105"/>
    </location>
</feature>